<dbReference type="RefSeq" id="WP_259866271.1">
    <property type="nucleotide sequence ID" value="NZ_BAAAST010000004.1"/>
</dbReference>
<dbReference type="CDD" id="cd06171">
    <property type="entry name" value="Sigma70_r4"/>
    <property type="match status" value="1"/>
</dbReference>
<dbReference type="PANTHER" id="PTHR43133">
    <property type="entry name" value="RNA POLYMERASE ECF-TYPE SIGMA FACTO"/>
    <property type="match status" value="1"/>
</dbReference>
<keyword evidence="3" id="KW-0731">Sigma factor</keyword>
<evidence type="ECO:0000256" key="2">
    <source>
        <dbReference type="ARBA" id="ARBA00023015"/>
    </source>
</evidence>
<dbReference type="EMBL" id="CP073720">
    <property type="protein sequence ID" value="UWP86767.1"/>
    <property type="molecule type" value="Genomic_DNA"/>
</dbReference>
<evidence type="ECO:0000259" key="6">
    <source>
        <dbReference type="Pfam" id="PF04542"/>
    </source>
</evidence>
<dbReference type="PANTHER" id="PTHR43133:SF50">
    <property type="entry name" value="ECF RNA POLYMERASE SIGMA FACTOR SIGM"/>
    <property type="match status" value="1"/>
</dbReference>
<keyword evidence="5" id="KW-0804">Transcription</keyword>
<dbReference type="SUPFAM" id="SSF88659">
    <property type="entry name" value="Sigma3 and sigma4 domains of RNA polymerase sigma factors"/>
    <property type="match status" value="1"/>
</dbReference>
<protein>
    <submittedName>
        <fullName evidence="8">SigE family RNA polymerase sigma factor</fullName>
    </submittedName>
</protein>
<reference evidence="8" key="1">
    <citation type="submission" date="2021-04" db="EMBL/GenBank/DDBJ databases">
        <authorList>
            <person name="Hartkoorn R.C."/>
            <person name="Beaudoing E."/>
            <person name="Hot D."/>
        </authorList>
    </citation>
    <scope>NUCLEOTIDE SEQUENCE</scope>
    <source>
        <strain evidence="8">NRRL B-16292</strain>
    </source>
</reference>
<evidence type="ECO:0000256" key="1">
    <source>
        <dbReference type="ARBA" id="ARBA00010641"/>
    </source>
</evidence>
<dbReference type="InterPro" id="IPR014325">
    <property type="entry name" value="RNA_pol_sigma-E_actinobac"/>
</dbReference>
<keyword evidence="9" id="KW-1185">Reference proteome</keyword>
<proteinExistence type="inferred from homology"/>
<evidence type="ECO:0000256" key="4">
    <source>
        <dbReference type="ARBA" id="ARBA00023125"/>
    </source>
</evidence>
<evidence type="ECO:0000313" key="8">
    <source>
        <dbReference type="EMBL" id="UWP86767.1"/>
    </source>
</evidence>
<dbReference type="Gene3D" id="1.10.1740.10">
    <property type="match status" value="1"/>
</dbReference>
<dbReference type="Gene3D" id="1.10.10.10">
    <property type="entry name" value="Winged helix-like DNA-binding domain superfamily/Winged helix DNA-binding domain"/>
    <property type="match status" value="1"/>
</dbReference>
<gene>
    <name evidence="8" type="ORF">Dfulv_22000</name>
</gene>
<evidence type="ECO:0000256" key="5">
    <source>
        <dbReference type="ARBA" id="ARBA00023163"/>
    </source>
</evidence>
<dbReference type="Pfam" id="PF04545">
    <property type="entry name" value="Sigma70_r4"/>
    <property type="match status" value="1"/>
</dbReference>
<dbReference type="InterPro" id="IPR007627">
    <property type="entry name" value="RNA_pol_sigma70_r2"/>
</dbReference>
<dbReference type="NCBIfam" id="TIGR02983">
    <property type="entry name" value="SigE-fam_strep"/>
    <property type="match status" value="1"/>
</dbReference>
<evidence type="ECO:0000259" key="7">
    <source>
        <dbReference type="Pfam" id="PF04545"/>
    </source>
</evidence>
<name>A0ABY5W9M0_9ACTN</name>
<dbReference type="InterPro" id="IPR007630">
    <property type="entry name" value="RNA_pol_sigma70_r4"/>
</dbReference>
<dbReference type="Proteomes" id="UP001059617">
    <property type="component" value="Chromosome"/>
</dbReference>
<comment type="similarity">
    <text evidence="1">Belongs to the sigma-70 factor family. ECF subfamily.</text>
</comment>
<evidence type="ECO:0000313" key="9">
    <source>
        <dbReference type="Proteomes" id="UP001059617"/>
    </source>
</evidence>
<accession>A0ABY5W9M0</accession>
<dbReference type="InterPro" id="IPR013325">
    <property type="entry name" value="RNA_pol_sigma_r2"/>
</dbReference>
<dbReference type="InterPro" id="IPR013324">
    <property type="entry name" value="RNA_pol_sigma_r3/r4-like"/>
</dbReference>
<evidence type="ECO:0000256" key="3">
    <source>
        <dbReference type="ARBA" id="ARBA00023082"/>
    </source>
</evidence>
<reference evidence="8" key="2">
    <citation type="submission" date="2022-09" db="EMBL/GenBank/DDBJ databases">
        <title>Biosynthetic gene clusters of Dactylosporangioum fulvum.</title>
        <authorList>
            <person name="Caradec T."/>
        </authorList>
    </citation>
    <scope>NUCLEOTIDE SEQUENCE</scope>
    <source>
        <strain evidence="8">NRRL B-16292</strain>
    </source>
</reference>
<dbReference type="Pfam" id="PF04542">
    <property type="entry name" value="Sigma70_r2"/>
    <property type="match status" value="1"/>
</dbReference>
<dbReference type="SUPFAM" id="SSF88946">
    <property type="entry name" value="Sigma2 domain of RNA polymerase sigma factors"/>
    <property type="match status" value="1"/>
</dbReference>
<keyword evidence="2" id="KW-0805">Transcription regulation</keyword>
<dbReference type="InterPro" id="IPR039425">
    <property type="entry name" value="RNA_pol_sigma-70-like"/>
</dbReference>
<keyword evidence="4" id="KW-0238">DNA-binding</keyword>
<dbReference type="InterPro" id="IPR036388">
    <property type="entry name" value="WH-like_DNA-bd_sf"/>
</dbReference>
<sequence length="177" mass="19505">MRTPPSRSSSSGEELFEEYVRARVAGLSRIAYLLTGDAHLADDLVQATLIEVAARWDRILAGGDPEPYVRKVLHRKHLSWRRRYRREAVPTGIVPERAGPDISGGVTTTVAVREALAVLAPKQRAVLVLRYFEDLTETQAASVLGVTVGTVRSQTRDALARLRKLAPALTDVVRVAR</sequence>
<feature type="domain" description="RNA polymerase sigma-70 region 4" evidence="7">
    <location>
        <begin position="115"/>
        <end position="164"/>
    </location>
</feature>
<feature type="domain" description="RNA polymerase sigma-70 region 2" evidence="6">
    <location>
        <begin position="27"/>
        <end position="86"/>
    </location>
</feature>
<organism evidence="8 9">
    <name type="scientific">Dactylosporangium fulvum</name>
    <dbReference type="NCBI Taxonomy" id="53359"/>
    <lineage>
        <taxon>Bacteria</taxon>
        <taxon>Bacillati</taxon>
        <taxon>Actinomycetota</taxon>
        <taxon>Actinomycetes</taxon>
        <taxon>Micromonosporales</taxon>
        <taxon>Micromonosporaceae</taxon>
        <taxon>Dactylosporangium</taxon>
    </lineage>
</organism>